<accession>A0ABP0NCS2</accession>
<feature type="region of interest" description="Disordered" evidence="1">
    <location>
        <begin position="370"/>
        <end position="389"/>
    </location>
</feature>
<comment type="caution">
    <text evidence="2">The sequence shown here is derived from an EMBL/GenBank/DDBJ whole genome shotgun (WGS) entry which is preliminary data.</text>
</comment>
<sequence>MASFLHQQGNRLLEFHEEDIDICAAAGQQDGVRYNNLGGHGPGHLDEPHMLRFEDVAVTAQGHPVDVVLRTTSAYHPQQPELNGRMGGHGATVNVRNPGRPTQPPGTECEKRRRFFGVRGLKHFPLTMEEKRKLFAEDLGIRFWPSFSVPVEVPLRDDDWPKSTVAVGTSVSLEILLVKPKVRYNNLGGHGPGHLDEPHMLRFEDVAVTAQGHPVDVVLRTTSAYHPQQPELNGRMGGHGATVNVAVGTSVSLEILLVKPKASHDLEPVDVEALLVSVYDVEEPFQSLATDGELGIGGFQALLWPNGTSELAVDLPKEHGVWATPAGVAPTFFFHRPSAIEMQLHARAATGSALGSLVAGRTFFITLRSPDLKAPPPRTPHSPHSPRRQTVALARRTLTPSPGRQSNAVYDLEAFWPSNFGTKMMLSHRNVMYNNLGGHGPVFSDPPVIRYRGACFHHGRPVDVVLHADSSYHPAASGLNALLGHHYSASVNVALNGTVHLTLELRSQQKPLPLPRLYVSVADSEEKPKLSGAHEVAAPGFEAAQLPSGTWSSAAQLGEDWSAPVSATPAIFTFWNTATVRLTLRAVVKPGGS</sequence>
<proteinExistence type="predicted"/>
<protein>
    <submittedName>
        <fullName evidence="2">Uncharacterized protein</fullName>
    </submittedName>
</protein>
<gene>
    <name evidence="2" type="ORF">SCF082_LOCUS32239</name>
</gene>
<name>A0ABP0NCS2_9DINO</name>
<dbReference type="Proteomes" id="UP001642464">
    <property type="component" value="Unassembled WGS sequence"/>
</dbReference>
<dbReference type="EMBL" id="CAXAMM010027780">
    <property type="protein sequence ID" value="CAK9061588.1"/>
    <property type="molecule type" value="Genomic_DNA"/>
</dbReference>
<evidence type="ECO:0000313" key="2">
    <source>
        <dbReference type="EMBL" id="CAK9061588.1"/>
    </source>
</evidence>
<evidence type="ECO:0000313" key="3">
    <source>
        <dbReference type="Proteomes" id="UP001642464"/>
    </source>
</evidence>
<evidence type="ECO:0000256" key="1">
    <source>
        <dbReference type="SAM" id="MobiDB-lite"/>
    </source>
</evidence>
<reference evidence="2 3" key="1">
    <citation type="submission" date="2024-02" db="EMBL/GenBank/DDBJ databases">
        <authorList>
            <person name="Chen Y."/>
            <person name="Shah S."/>
            <person name="Dougan E. K."/>
            <person name="Thang M."/>
            <person name="Chan C."/>
        </authorList>
    </citation>
    <scope>NUCLEOTIDE SEQUENCE [LARGE SCALE GENOMIC DNA]</scope>
</reference>
<organism evidence="2 3">
    <name type="scientific">Durusdinium trenchii</name>
    <dbReference type="NCBI Taxonomy" id="1381693"/>
    <lineage>
        <taxon>Eukaryota</taxon>
        <taxon>Sar</taxon>
        <taxon>Alveolata</taxon>
        <taxon>Dinophyceae</taxon>
        <taxon>Suessiales</taxon>
        <taxon>Symbiodiniaceae</taxon>
        <taxon>Durusdinium</taxon>
    </lineage>
</organism>
<keyword evidence="3" id="KW-1185">Reference proteome</keyword>